<proteinExistence type="predicted"/>
<evidence type="ECO:0000313" key="3">
    <source>
        <dbReference type="EMBL" id="PPQ79909.1"/>
    </source>
</evidence>
<dbReference type="OrthoDB" id="2501483at2759"/>
<feature type="domain" description="CxC6 like cysteine cluster associated with KDZ" evidence="2">
    <location>
        <begin position="348"/>
        <end position="412"/>
    </location>
</feature>
<name>A0A409WN31_9AGAR</name>
<evidence type="ECO:0000259" key="1">
    <source>
        <dbReference type="Pfam" id="PF18718"/>
    </source>
</evidence>
<dbReference type="Proteomes" id="UP000284706">
    <property type="component" value="Unassembled WGS sequence"/>
</dbReference>
<reference evidence="3 4" key="1">
    <citation type="journal article" date="2018" name="Evol. Lett.">
        <title>Horizontal gene cluster transfer increased hallucinogenic mushroom diversity.</title>
        <authorList>
            <person name="Reynolds H.T."/>
            <person name="Vijayakumar V."/>
            <person name="Gluck-Thaler E."/>
            <person name="Korotkin H.B."/>
            <person name="Matheny P.B."/>
            <person name="Slot J.C."/>
        </authorList>
    </citation>
    <scope>NUCLEOTIDE SEQUENCE [LARGE SCALE GENOMIC DNA]</scope>
    <source>
        <strain evidence="3 4">SRW20</strain>
    </source>
</reference>
<dbReference type="InterPro" id="IPR040898">
    <property type="entry name" value="CxC6"/>
</dbReference>
<evidence type="ECO:0000259" key="2">
    <source>
        <dbReference type="Pfam" id="PF18721"/>
    </source>
</evidence>
<gene>
    <name evidence="3" type="ORF">CVT26_004187</name>
</gene>
<accession>A0A409WN31</accession>
<dbReference type="Pfam" id="PF18718">
    <property type="entry name" value="CxC5"/>
    <property type="match status" value="1"/>
</dbReference>
<dbReference type="STRING" id="231916.A0A409WN31"/>
<dbReference type="InParanoid" id="A0A409WN31"/>
<dbReference type="EMBL" id="NHYE01004982">
    <property type="protein sequence ID" value="PPQ79909.1"/>
    <property type="molecule type" value="Genomic_DNA"/>
</dbReference>
<evidence type="ECO:0000313" key="4">
    <source>
        <dbReference type="Proteomes" id="UP000284706"/>
    </source>
</evidence>
<organism evidence="3 4">
    <name type="scientific">Gymnopilus dilepis</name>
    <dbReference type="NCBI Taxonomy" id="231916"/>
    <lineage>
        <taxon>Eukaryota</taxon>
        <taxon>Fungi</taxon>
        <taxon>Dikarya</taxon>
        <taxon>Basidiomycota</taxon>
        <taxon>Agaricomycotina</taxon>
        <taxon>Agaricomycetes</taxon>
        <taxon>Agaricomycetidae</taxon>
        <taxon>Agaricales</taxon>
        <taxon>Agaricineae</taxon>
        <taxon>Hymenogastraceae</taxon>
        <taxon>Gymnopilus</taxon>
    </lineage>
</organism>
<dbReference type="AlphaFoldDB" id="A0A409WN31"/>
<comment type="caution">
    <text evidence="3">The sequence shown here is derived from an EMBL/GenBank/DDBJ whole genome shotgun (WGS) entry which is preliminary data.</text>
</comment>
<feature type="domain" description="CxC5 like cysteine cluster associated with KDZ" evidence="1">
    <location>
        <begin position="127"/>
        <end position="255"/>
    </location>
</feature>
<dbReference type="InterPro" id="IPR041539">
    <property type="entry name" value="CxC5"/>
</dbReference>
<dbReference type="Pfam" id="PF18721">
    <property type="entry name" value="CxC6"/>
    <property type="match status" value="1"/>
</dbReference>
<evidence type="ECO:0008006" key="5">
    <source>
        <dbReference type="Google" id="ProtNLM"/>
    </source>
</evidence>
<sequence>MFSPKVSLAFSTLQSVINVQATISDYLDFEGCLKYIELVQILKPTIALSLSPSESTARPPRIDQLTVDVNEFLALATGITYDAAKLVWQALSPIAWSLPDLDPTTSQFSTRENIQSFLEYGISRGLAFYHFLPPTRFCIDPCCTKKRKLGETDTLKRRELAEPSQVKVTVYTRDHGPIPGISTSLYCRNCHTRYYSDYYVNSQESTRTYYVRNDSHFLHVAESVFIETRTLDLFTSMMLSAWTSVSNCARIYNDSIATALCPTPELNIEETWNGLLLYWLLQDLAEEGEILQLVHHAPSQAKRLQPALQARNLRMVGPGQEAWNHICDLCCWIYELPDGTKVYILSVITDGVTIGRPTCMVQDCDVPLESVKDRYCPVHQDEDRVCVVTTCSDLAEAGHRTCTIKSHRSLEEYNSEHNKAMFQLKHRLARLSTSQPSDSIPTAEADTPFSDEEVVVEQPEQPDPQCDGKSEEGNLKLRARFGRRRTHNEELCVASCGVILGRATFYGSEAPNGVRMFWKKLFPTRRSLPNVLWHDNNCRIAAMLQKDNDTYFSNCALPVDVFHFKCKHKINDDHCNANCNPYLWEDLRTPEGKWRFSSSAAEQANAWIGGYQAIVREMQADRYEFFLDEMIKRRNRNIILGLRKKGKEPRSIPREYLLRPDSPECLA</sequence>
<keyword evidence="4" id="KW-1185">Reference proteome</keyword>
<protein>
    <recommendedName>
        <fullName evidence="5">CxC5 like cysteine cluster associated with KDZ domain-containing protein</fullName>
    </recommendedName>
</protein>